<dbReference type="GO" id="GO:0006357">
    <property type="term" value="P:regulation of transcription by RNA polymerase II"/>
    <property type="evidence" value="ECO:0007669"/>
    <property type="project" value="TreeGrafter"/>
</dbReference>
<evidence type="ECO:0000256" key="1">
    <source>
        <dbReference type="SAM" id="SignalP"/>
    </source>
</evidence>
<evidence type="ECO:0000313" key="4">
    <source>
        <dbReference type="Proteomes" id="UP000013827"/>
    </source>
</evidence>
<dbReference type="GO" id="GO:0005700">
    <property type="term" value="C:polytene chromosome"/>
    <property type="evidence" value="ECO:0007669"/>
    <property type="project" value="TreeGrafter"/>
</dbReference>
<keyword evidence="1" id="KW-0732">Signal</keyword>
<reference evidence="4" key="1">
    <citation type="journal article" date="2013" name="Nature">
        <title>Pan genome of the phytoplankton Emiliania underpins its global distribution.</title>
        <authorList>
            <person name="Read B.A."/>
            <person name="Kegel J."/>
            <person name="Klute M.J."/>
            <person name="Kuo A."/>
            <person name="Lefebvre S.C."/>
            <person name="Maumus F."/>
            <person name="Mayer C."/>
            <person name="Miller J."/>
            <person name="Monier A."/>
            <person name="Salamov A."/>
            <person name="Young J."/>
            <person name="Aguilar M."/>
            <person name="Claverie J.M."/>
            <person name="Frickenhaus S."/>
            <person name="Gonzalez K."/>
            <person name="Herman E.K."/>
            <person name="Lin Y.C."/>
            <person name="Napier J."/>
            <person name="Ogata H."/>
            <person name="Sarno A.F."/>
            <person name="Shmutz J."/>
            <person name="Schroeder D."/>
            <person name="de Vargas C."/>
            <person name="Verret F."/>
            <person name="von Dassow P."/>
            <person name="Valentin K."/>
            <person name="Van de Peer Y."/>
            <person name="Wheeler G."/>
            <person name="Dacks J.B."/>
            <person name="Delwiche C.F."/>
            <person name="Dyhrman S.T."/>
            <person name="Glockner G."/>
            <person name="John U."/>
            <person name="Richards T."/>
            <person name="Worden A.Z."/>
            <person name="Zhang X."/>
            <person name="Grigoriev I.V."/>
            <person name="Allen A.E."/>
            <person name="Bidle K."/>
            <person name="Borodovsky M."/>
            <person name="Bowler C."/>
            <person name="Brownlee C."/>
            <person name="Cock J.M."/>
            <person name="Elias M."/>
            <person name="Gladyshev V.N."/>
            <person name="Groth M."/>
            <person name="Guda C."/>
            <person name="Hadaegh A."/>
            <person name="Iglesias-Rodriguez M.D."/>
            <person name="Jenkins J."/>
            <person name="Jones B.M."/>
            <person name="Lawson T."/>
            <person name="Leese F."/>
            <person name="Lindquist E."/>
            <person name="Lobanov A."/>
            <person name="Lomsadze A."/>
            <person name="Malik S.B."/>
            <person name="Marsh M.E."/>
            <person name="Mackinder L."/>
            <person name="Mock T."/>
            <person name="Mueller-Roeber B."/>
            <person name="Pagarete A."/>
            <person name="Parker M."/>
            <person name="Probert I."/>
            <person name="Quesneville H."/>
            <person name="Raines C."/>
            <person name="Rensing S.A."/>
            <person name="Riano-Pachon D.M."/>
            <person name="Richier S."/>
            <person name="Rokitta S."/>
            <person name="Shiraiwa Y."/>
            <person name="Soanes D.M."/>
            <person name="van der Giezen M."/>
            <person name="Wahlund T.M."/>
            <person name="Williams B."/>
            <person name="Wilson W."/>
            <person name="Wolfe G."/>
            <person name="Wurch L.L."/>
        </authorList>
    </citation>
    <scope>NUCLEOTIDE SEQUENCE</scope>
</reference>
<dbReference type="Proteomes" id="UP000013827">
    <property type="component" value="Unassembled WGS sequence"/>
</dbReference>
<feature type="chain" id="PRO_5044291265" description="SET domain-containing protein" evidence="1">
    <location>
        <begin position="19"/>
        <end position="243"/>
    </location>
</feature>
<dbReference type="InterPro" id="IPR001214">
    <property type="entry name" value="SET_dom"/>
</dbReference>
<dbReference type="PROSITE" id="PS50280">
    <property type="entry name" value="SET"/>
    <property type="match status" value="1"/>
</dbReference>
<dbReference type="AlphaFoldDB" id="A0A0D3IZB1"/>
<sequence>MLALLLPTCIGLFDSIAPGPLPAVAAAAASAAAAAVWQSRRTRWQAEQVEAADALRARLGSLLPLPRTFFRVKPAGGKGDGLFATNGIDAGTFLFDYEGERLSASEMESRYPGNPGGDYVISAGVGAGFIDAVTPDRRNLARYMNHDGKAPNCRCMTMMSPGGRAMLFTSTDVEAGDELVWDYGRDPRCTSALHPRGPGPPVLARPRRAAVAWLSALSEHSDRSYMNMHADVREAMTREALLH</sequence>
<dbReference type="GeneID" id="17262740"/>
<dbReference type="STRING" id="2903.R1E0P4"/>
<feature type="domain" description="SET" evidence="2">
    <location>
        <begin position="65"/>
        <end position="184"/>
    </location>
</feature>
<keyword evidence="4" id="KW-1185">Reference proteome</keyword>
<dbReference type="PANTHER" id="PTHR46167:SF1">
    <property type="entry name" value="N-LYSINE METHYLTRANSFERASE KMT5A"/>
    <property type="match status" value="1"/>
</dbReference>
<dbReference type="SUPFAM" id="SSF82199">
    <property type="entry name" value="SET domain"/>
    <property type="match status" value="1"/>
</dbReference>
<dbReference type="HOGENOM" id="CLU_1144353_0_0_1"/>
<feature type="signal peptide" evidence="1">
    <location>
        <begin position="1"/>
        <end position="18"/>
    </location>
</feature>
<dbReference type="GO" id="GO:0005634">
    <property type="term" value="C:nucleus"/>
    <property type="evidence" value="ECO:0007669"/>
    <property type="project" value="TreeGrafter"/>
</dbReference>
<dbReference type="Pfam" id="PF00856">
    <property type="entry name" value="SET"/>
    <property type="match status" value="1"/>
</dbReference>
<dbReference type="GO" id="GO:0042799">
    <property type="term" value="F:histone H4K20 methyltransferase activity"/>
    <property type="evidence" value="ECO:0007669"/>
    <property type="project" value="TreeGrafter"/>
</dbReference>
<proteinExistence type="predicted"/>
<dbReference type="SMART" id="SM00317">
    <property type="entry name" value="SET"/>
    <property type="match status" value="1"/>
</dbReference>
<dbReference type="KEGG" id="ehx:EMIHUDRAFT_470404"/>
<dbReference type="PaxDb" id="2903-EOD16596"/>
<dbReference type="PANTHER" id="PTHR46167">
    <property type="entry name" value="N-LYSINE METHYLTRANSFERASE KMT5A"/>
    <property type="match status" value="1"/>
</dbReference>
<dbReference type="InterPro" id="IPR051760">
    <property type="entry name" value="KMT5A"/>
</dbReference>
<evidence type="ECO:0000313" key="3">
    <source>
        <dbReference type="EnsemblProtists" id="EOD16596"/>
    </source>
</evidence>
<accession>A0A0D3IZB1</accession>
<dbReference type="InterPro" id="IPR046341">
    <property type="entry name" value="SET_dom_sf"/>
</dbReference>
<evidence type="ECO:0000259" key="2">
    <source>
        <dbReference type="PROSITE" id="PS50280"/>
    </source>
</evidence>
<dbReference type="RefSeq" id="XP_005769025.1">
    <property type="nucleotide sequence ID" value="XM_005768968.1"/>
</dbReference>
<protein>
    <recommendedName>
        <fullName evidence="2">SET domain-containing protein</fullName>
    </recommendedName>
</protein>
<name>A0A0D3IZB1_EMIH1</name>
<dbReference type="Gene3D" id="2.170.270.10">
    <property type="entry name" value="SET domain"/>
    <property type="match status" value="1"/>
</dbReference>
<dbReference type="EnsemblProtists" id="EOD16596">
    <property type="protein sequence ID" value="EOD16596"/>
    <property type="gene ID" value="EMIHUDRAFT_470404"/>
</dbReference>
<reference evidence="3" key="2">
    <citation type="submission" date="2024-10" db="UniProtKB">
        <authorList>
            <consortium name="EnsemblProtists"/>
        </authorList>
    </citation>
    <scope>IDENTIFICATION</scope>
</reference>
<organism evidence="3 4">
    <name type="scientific">Emiliania huxleyi (strain CCMP1516)</name>
    <dbReference type="NCBI Taxonomy" id="280463"/>
    <lineage>
        <taxon>Eukaryota</taxon>
        <taxon>Haptista</taxon>
        <taxon>Haptophyta</taxon>
        <taxon>Prymnesiophyceae</taxon>
        <taxon>Isochrysidales</taxon>
        <taxon>Noelaerhabdaceae</taxon>
        <taxon>Emiliania</taxon>
    </lineage>
</organism>